<dbReference type="EMBL" id="WNYA01000006">
    <property type="protein sequence ID" value="KAG8566295.1"/>
    <property type="molecule type" value="Genomic_DNA"/>
</dbReference>
<gene>
    <name evidence="1" type="ORF">GDO81_013172</name>
</gene>
<keyword evidence="2" id="KW-1185">Reference proteome</keyword>
<reference evidence="1" key="1">
    <citation type="thesis" date="2020" institute="ProQuest LLC" country="789 East Eisenhower Parkway, Ann Arbor, MI, USA">
        <title>Comparative Genomics and Chromosome Evolution.</title>
        <authorList>
            <person name="Mudd A.B."/>
        </authorList>
    </citation>
    <scope>NUCLEOTIDE SEQUENCE</scope>
    <source>
        <strain evidence="1">237g6f4</strain>
        <tissue evidence="1">Blood</tissue>
    </source>
</reference>
<protein>
    <submittedName>
        <fullName evidence="1">Uncharacterized protein</fullName>
    </submittedName>
</protein>
<accession>A0AAV7B2P9</accession>
<evidence type="ECO:0000313" key="1">
    <source>
        <dbReference type="EMBL" id="KAG8566295.1"/>
    </source>
</evidence>
<proteinExistence type="predicted"/>
<name>A0AAV7B2P9_ENGPU</name>
<evidence type="ECO:0000313" key="2">
    <source>
        <dbReference type="Proteomes" id="UP000824782"/>
    </source>
</evidence>
<organism evidence="1 2">
    <name type="scientific">Engystomops pustulosus</name>
    <name type="common">Tungara frog</name>
    <name type="synonym">Physalaemus pustulosus</name>
    <dbReference type="NCBI Taxonomy" id="76066"/>
    <lineage>
        <taxon>Eukaryota</taxon>
        <taxon>Metazoa</taxon>
        <taxon>Chordata</taxon>
        <taxon>Craniata</taxon>
        <taxon>Vertebrata</taxon>
        <taxon>Euteleostomi</taxon>
        <taxon>Amphibia</taxon>
        <taxon>Batrachia</taxon>
        <taxon>Anura</taxon>
        <taxon>Neobatrachia</taxon>
        <taxon>Hyloidea</taxon>
        <taxon>Leptodactylidae</taxon>
        <taxon>Leiuperinae</taxon>
        <taxon>Engystomops</taxon>
    </lineage>
</organism>
<sequence>MFGGQTVRHTCISHPSKYQQPKIIQNIYIKHNSWRIQIPIYLPERLPILTTGNPSQTGCKNNTCSANIFLTHGGLRSCANSRRVYYSDTKECNVCGKYLYRQSGRDLLIWSNMYQDSHIGG</sequence>
<dbReference type="AlphaFoldDB" id="A0AAV7B2P9"/>
<dbReference type="Proteomes" id="UP000824782">
    <property type="component" value="Unassembled WGS sequence"/>
</dbReference>
<comment type="caution">
    <text evidence="1">The sequence shown here is derived from an EMBL/GenBank/DDBJ whole genome shotgun (WGS) entry which is preliminary data.</text>
</comment>